<feature type="transmembrane region" description="Helical" evidence="1">
    <location>
        <begin position="78"/>
        <end position="96"/>
    </location>
</feature>
<name>A0A1I0EJF8_9ACTN</name>
<protein>
    <submittedName>
        <fullName evidence="2">Uncharacterized membrane protein HdeD, DUF308 family</fullName>
    </submittedName>
</protein>
<dbReference type="Proteomes" id="UP000199361">
    <property type="component" value="Unassembled WGS sequence"/>
</dbReference>
<keyword evidence="1" id="KW-1133">Transmembrane helix</keyword>
<organism evidence="2 3">
    <name type="scientific">Nonomuraea wenchangensis</name>
    <dbReference type="NCBI Taxonomy" id="568860"/>
    <lineage>
        <taxon>Bacteria</taxon>
        <taxon>Bacillati</taxon>
        <taxon>Actinomycetota</taxon>
        <taxon>Actinomycetes</taxon>
        <taxon>Streptosporangiales</taxon>
        <taxon>Streptosporangiaceae</taxon>
        <taxon>Nonomuraea</taxon>
    </lineage>
</organism>
<gene>
    <name evidence="2" type="ORF">SAMN05421811_10383</name>
</gene>
<evidence type="ECO:0000313" key="3">
    <source>
        <dbReference type="Proteomes" id="UP000199361"/>
    </source>
</evidence>
<keyword evidence="1" id="KW-0812">Transmembrane</keyword>
<dbReference type="EMBL" id="FOHX01000003">
    <property type="protein sequence ID" value="SET45486.1"/>
    <property type="molecule type" value="Genomic_DNA"/>
</dbReference>
<feature type="transmembrane region" description="Helical" evidence="1">
    <location>
        <begin position="133"/>
        <end position="152"/>
    </location>
</feature>
<dbReference type="AlphaFoldDB" id="A0A1I0EJF8"/>
<dbReference type="PANTHER" id="PTHR34989:SF1">
    <property type="entry name" value="PROTEIN HDED"/>
    <property type="match status" value="1"/>
</dbReference>
<feature type="transmembrane region" description="Helical" evidence="1">
    <location>
        <begin position="102"/>
        <end position="121"/>
    </location>
</feature>
<evidence type="ECO:0000256" key="1">
    <source>
        <dbReference type="SAM" id="Phobius"/>
    </source>
</evidence>
<accession>A0A1I0EJF8</accession>
<dbReference type="PANTHER" id="PTHR34989">
    <property type="entry name" value="PROTEIN HDED"/>
    <property type="match status" value="1"/>
</dbReference>
<dbReference type="Pfam" id="PF03729">
    <property type="entry name" value="DUF308"/>
    <property type="match status" value="1"/>
</dbReference>
<dbReference type="STRING" id="568860.SAMN05421811_10383"/>
<reference evidence="2 3" key="1">
    <citation type="submission" date="2016-10" db="EMBL/GenBank/DDBJ databases">
        <authorList>
            <person name="de Groot N.N."/>
        </authorList>
    </citation>
    <scope>NUCLEOTIDE SEQUENCE [LARGE SCALE GENOMIC DNA]</scope>
    <source>
        <strain evidence="2 3">CGMCC 4.5598</strain>
    </source>
</reference>
<keyword evidence="3" id="KW-1185">Reference proteome</keyword>
<evidence type="ECO:0000313" key="2">
    <source>
        <dbReference type="EMBL" id="SET45486.1"/>
    </source>
</evidence>
<feature type="transmembrane region" description="Helical" evidence="1">
    <location>
        <begin position="158"/>
        <end position="180"/>
    </location>
</feature>
<sequence>MRLPLPGSNRTMIDDFLGHWWALALRGVLALIFGILAVAWPGITLLVLAVVFGAYALVDGILAGVAATRAAKGRRAPLILLAVAGVVFGILCLLWPGVTVLVITLLIGIWAVVTGVAEIMTAIRMRREIQGEWLHVLGGALSVLFGVLVLAWPAAGALTVALIIGIYAILAGIVLIVLAFRMRRLRAHAAV</sequence>
<dbReference type="InterPro" id="IPR052712">
    <property type="entry name" value="Acid_resist_chaperone_HdeD"/>
</dbReference>
<feature type="transmembrane region" description="Helical" evidence="1">
    <location>
        <begin position="20"/>
        <end position="40"/>
    </location>
</feature>
<dbReference type="GO" id="GO:0005886">
    <property type="term" value="C:plasma membrane"/>
    <property type="evidence" value="ECO:0007669"/>
    <property type="project" value="TreeGrafter"/>
</dbReference>
<keyword evidence="1" id="KW-0472">Membrane</keyword>
<proteinExistence type="predicted"/>
<dbReference type="InterPro" id="IPR005325">
    <property type="entry name" value="DUF308_memb"/>
</dbReference>
<feature type="transmembrane region" description="Helical" evidence="1">
    <location>
        <begin position="46"/>
        <end position="66"/>
    </location>
</feature>